<dbReference type="Pfam" id="PF00005">
    <property type="entry name" value="ABC_tran"/>
    <property type="match status" value="1"/>
</dbReference>
<dbReference type="WBParaSite" id="Hba_07200">
    <property type="protein sequence ID" value="Hba_07200"/>
    <property type="gene ID" value="Hba_07200"/>
</dbReference>
<evidence type="ECO:0000256" key="2">
    <source>
        <dbReference type="ARBA" id="ARBA00022840"/>
    </source>
</evidence>
<dbReference type="SUPFAM" id="SSF52540">
    <property type="entry name" value="P-loop containing nucleoside triphosphate hydrolases"/>
    <property type="match status" value="1"/>
</dbReference>
<dbReference type="Proteomes" id="UP000095283">
    <property type="component" value="Unplaced"/>
</dbReference>
<sequence length="128" mass="14477">MSGIFQFAVRTQTELEAKMTSVERVVYYSENIEPEGDWNTRKGIEVPKEWPQKGQIVFESVKLSISKLEKKLESHVVTGGENFSVGERQLLCLARALLMKSTIVLLDEATASLDISTDKLIQKVRFIT</sequence>
<dbReference type="AlphaFoldDB" id="A0A1I7WPX6"/>
<dbReference type="InterPro" id="IPR003439">
    <property type="entry name" value="ABC_transporter-like_ATP-bd"/>
</dbReference>
<evidence type="ECO:0000313" key="4">
    <source>
        <dbReference type="Proteomes" id="UP000095283"/>
    </source>
</evidence>
<organism evidence="4 5">
    <name type="scientific">Heterorhabditis bacteriophora</name>
    <name type="common">Entomopathogenic nematode worm</name>
    <dbReference type="NCBI Taxonomy" id="37862"/>
    <lineage>
        <taxon>Eukaryota</taxon>
        <taxon>Metazoa</taxon>
        <taxon>Ecdysozoa</taxon>
        <taxon>Nematoda</taxon>
        <taxon>Chromadorea</taxon>
        <taxon>Rhabditida</taxon>
        <taxon>Rhabditina</taxon>
        <taxon>Rhabditomorpha</taxon>
        <taxon>Strongyloidea</taxon>
        <taxon>Heterorhabditidae</taxon>
        <taxon>Heterorhabditis</taxon>
    </lineage>
</organism>
<protein>
    <submittedName>
        <fullName evidence="5">ABC transporter domain-containing protein</fullName>
    </submittedName>
</protein>
<dbReference type="InterPro" id="IPR050173">
    <property type="entry name" value="ABC_transporter_C-like"/>
</dbReference>
<dbReference type="PANTHER" id="PTHR24223">
    <property type="entry name" value="ATP-BINDING CASSETTE SUB-FAMILY C"/>
    <property type="match status" value="1"/>
</dbReference>
<accession>A0A1I7WPX6</accession>
<evidence type="ECO:0000259" key="3">
    <source>
        <dbReference type="Pfam" id="PF00005"/>
    </source>
</evidence>
<dbReference type="Gene3D" id="3.40.50.300">
    <property type="entry name" value="P-loop containing nucleotide triphosphate hydrolases"/>
    <property type="match status" value="1"/>
</dbReference>
<evidence type="ECO:0000256" key="1">
    <source>
        <dbReference type="ARBA" id="ARBA00022741"/>
    </source>
</evidence>
<keyword evidence="2" id="KW-0067">ATP-binding</keyword>
<dbReference type="GO" id="GO:0016887">
    <property type="term" value="F:ATP hydrolysis activity"/>
    <property type="evidence" value="ECO:0007669"/>
    <property type="project" value="InterPro"/>
</dbReference>
<dbReference type="GO" id="GO:0005524">
    <property type="term" value="F:ATP binding"/>
    <property type="evidence" value="ECO:0007669"/>
    <property type="project" value="UniProtKB-KW"/>
</dbReference>
<feature type="domain" description="ABC transporter" evidence="3">
    <location>
        <begin position="65"/>
        <end position="111"/>
    </location>
</feature>
<evidence type="ECO:0000313" key="5">
    <source>
        <dbReference type="WBParaSite" id="Hba_07200"/>
    </source>
</evidence>
<dbReference type="PANTHER" id="PTHR24223:SF447">
    <property type="entry name" value="MULTIDRUG RESISTANCE-ASSOCIATED PROTEIN 5"/>
    <property type="match status" value="1"/>
</dbReference>
<name>A0A1I7WPX6_HETBA</name>
<dbReference type="GO" id="GO:0042626">
    <property type="term" value="F:ATPase-coupled transmembrane transporter activity"/>
    <property type="evidence" value="ECO:0007669"/>
    <property type="project" value="TreeGrafter"/>
</dbReference>
<reference evidence="5" key="1">
    <citation type="submission" date="2016-11" db="UniProtKB">
        <authorList>
            <consortium name="WormBaseParasite"/>
        </authorList>
    </citation>
    <scope>IDENTIFICATION</scope>
</reference>
<keyword evidence="4" id="KW-1185">Reference proteome</keyword>
<dbReference type="InterPro" id="IPR027417">
    <property type="entry name" value="P-loop_NTPase"/>
</dbReference>
<dbReference type="GO" id="GO:0016020">
    <property type="term" value="C:membrane"/>
    <property type="evidence" value="ECO:0007669"/>
    <property type="project" value="TreeGrafter"/>
</dbReference>
<keyword evidence="1" id="KW-0547">Nucleotide-binding</keyword>
<proteinExistence type="predicted"/>